<evidence type="ECO:0000313" key="5">
    <source>
        <dbReference type="Proteomes" id="UP000684084"/>
    </source>
</evidence>
<feature type="compositionally biased region" description="Basic residues" evidence="1">
    <location>
        <begin position="308"/>
        <end position="321"/>
    </location>
</feature>
<gene>
    <name evidence="2" type="ORF">CHRIB12_LOCUS6068</name>
    <name evidence="3" type="ORF">RhiirA1_536451</name>
</gene>
<reference evidence="3 4" key="1">
    <citation type="submission" date="2017-10" db="EMBL/GenBank/DDBJ databases">
        <title>Extensive intraspecific genome diversity in a model arbuscular mycorrhizal fungus.</title>
        <authorList>
            <person name="Chen E.C.H."/>
            <person name="Morin E."/>
            <person name="Baudet D."/>
            <person name="Noel J."/>
            <person name="Ndikumana S."/>
            <person name="Charron P."/>
            <person name="St-Onge C."/>
            <person name="Giorgi J."/>
            <person name="Grigoriev I.V."/>
            <person name="Roux C."/>
            <person name="Martin F.M."/>
            <person name="Corradi N."/>
        </authorList>
    </citation>
    <scope>NUCLEOTIDE SEQUENCE [LARGE SCALE GENOMIC DNA]</scope>
    <source>
        <strain evidence="3 4">A1</strain>
    </source>
</reference>
<evidence type="ECO:0000313" key="3">
    <source>
        <dbReference type="EMBL" id="PKC65284.1"/>
    </source>
</evidence>
<protein>
    <submittedName>
        <fullName evidence="2">Uncharacterized protein</fullName>
    </submittedName>
</protein>
<dbReference type="OrthoDB" id="2359117at2759"/>
<comment type="caution">
    <text evidence="2">The sequence shown here is derived from an EMBL/GenBank/DDBJ whole genome shotgun (WGS) entry which is preliminary data.</text>
</comment>
<dbReference type="EMBL" id="CAGKOT010000009">
    <property type="protein sequence ID" value="CAB5355056.1"/>
    <property type="molecule type" value="Genomic_DNA"/>
</dbReference>
<dbReference type="Proteomes" id="UP000684084">
    <property type="component" value="Unassembled WGS sequence"/>
</dbReference>
<reference evidence="2" key="3">
    <citation type="submission" date="2020-05" db="EMBL/GenBank/DDBJ databases">
        <authorList>
            <person name="Rincon C."/>
            <person name="Sanders R I."/>
            <person name="Robbins C."/>
            <person name="Chaturvedi A."/>
        </authorList>
    </citation>
    <scope>NUCLEOTIDE SEQUENCE</scope>
    <source>
        <strain evidence="2">CHB12</strain>
    </source>
</reference>
<evidence type="ECO:0000313" key="2">
    <source>
        <dbReference type="EMBL" id="CAB5355056.1"/>
    </source>
</evidence>
<organism evidence="2 5">
    <name type="scientific">Rhizophagus irregularis</name>
    <dbReference type="NCBI Taxonomy" id="588596"/>
    <lineage>
        <taxon>Eukaryota</taxon>
        <taxon>Fungi</taxon>
        <taxon>Fungi incertae sedis</taxon>
        <taxon>Mucoromycota</taxon>
        <taxon>Glomeromycotina</taxon>
        <taxon>Glomeromycetes</taxon>
        <taxon>Glomerales</taxon>
        <taxon>Glomeraceae</taxon>
        <taxon>Rhizophagus</taxon>
    </lineage>
</organism>
<name>A0A2I1EJJ3_9GLOM</name>
<dbReference type="VEuPathDB" id="FungiDB:FUN_016712"/>
<dbReference type="EMBL" id="LLXH01000556">
    <property type="protein sequence ID" value="PKC65284.1"/>
    <property type="molecule type" value="Genomic_DNA"/>
</dbReference>
<dbReference type="AlphaFoldDB" id="A0A2I1EJJ3"/>
<reference evidence="3 4" key="2">
    <citation type="submission" date="2017-10" db="EMBL/GenBank/DDBJ databases">
        <title>Genome analyses suggest a sexual origin of heterokaryosis in a supposedly ancient asexual fungus.</title>
        <authorList>
            <person name="Corradi N."/>
            <person name="Sedzielewska K."/>
            <person name="Noel J."/>
            <person name="Charron P."/>
            <person name="Farinelli L."/>
            <person name="Marton T."/>
            <person name="Kruger M."/>
            <person name="Pelin A."/>
            <person name="Brachmann A."/>
            <person name="Corradi N."/>
        </authorList>
    </citation>
    <scope>NUCLEOTIDE SEQUENCE [LARGE SCALE GENOMIC DNA]</scope>
    <source>
        <strain evidence="3 4">A1</strain>
    </source>
</reference>
<evidence type="ECO:0000313" key="4">
    <source>
        <dbReference type="Proteomes" id="UP000232688"/>
    </source>
</evidence>
<accession>A0A2I1EJJ3</accession>
<dbReference type="VEuPathDB" id="FungiDB:RhiirA1_536451"/>
<dbReference type="Proteomes" id="UP000232688">
    <property type="component" value="Unassembled WGS sequence"/>
</dbReference>
<feature type="region of interest" description="Disordered" evidence="1">
    <location>
        <begin position="145"/>
        <end position="166"/>
    </location>
</feature>
<dbReference type="VEuPathDB" id="FungiDB:RhiirFUN_013454"/>
<feature type="region of interest" description="Disordered" evidence="1">
    <location>
        <begin position="308"/>
        <end position="341"/>
    </location>
</feature>
<sequence>MNTPQNTTEQQHLNDLVKLVKLAREDVVNEGCNDQQIACDILLYLQYASYKYKNGWQNFNLSTVTQLFEEKMKMESLNKNNIRLSEDSTRIDADSYFDFPDYSSNDESTEVLETNININDSPAFENLRKSSGSYASSHSTIVSSHRSNASSFPSTYPPLTQDLSGPRDSITMKELQRDLSNDNNSYQELDRLNNDPSIPCNLDSNSTTFRPVLQNSSKYGSSIIAAFLESDWPSEDEDETPFSTLIKERGQALYEEKRRQAEANVRSTCDPGTVSLVQVRKAFPINENNMLESSKNVSKKIVKNIGKGKKLTKATNKKSKKQTNSIIPPITTSTDSTSGLNSLSNTVSGLQVISPRTIISGLPFSEFDQHIEEQERSQTSVKGSKRKVRDCDDVTENVVPGDFDVDKMFEDFDPTAHSMTAHSINVTPGTMYNQLLADISPSIRNRFAANSPGQEFDYLWATYSASTNKRYRKSPKFKEQTIDFEPKVVEARNNTEAIPSSYQASLDAWAASNAVSTPHTPILIEVPSTPPHQIRTASGTRTPGSAFSLSEFLNLSPSPM</sequence>
<proteinExistence type="predicted"/>
<feature type="compositionally biased region" description="Low complexity" evidence="1">
    <location>
        <begin position="322"/>
        <end position="338"/>
    </location>
</feature>
<evidence type="ECO:0000256" key="1">
    <source>
        <dbReference type="SAM" id="MobiDB-lite"/>
    </source>
</evidence>
<feature type="compositionally biased region" description="Polar residues" evidence="1">
    <location>
        <begin position="148"/>
        <end position="163"/>
    </location>
</feature>